<keyword evidence="2" id="KW-1185">Reference proteome</keyword>
<evidence type="ECO:0000313" key="2">
    <source>
        <dbReference type="Proteomes" id="UP001482620"/>
    </source>
</evidence>
<evidence type="ECO:0000313" key="1">
    <source>
        <dbReference type="EMBL" id="MEQ2242136.1"/>
    </source>
</evidence>
<organism evidence="1 2">
    <name type="scientific">Ilyodon furcidens</name>
    <name type="common">goldbreast splitfin</name>
    <dbReference type="NCBI Taxonomy" id="33524"/>
    <lineage>
        <taxon>Eukaryota</taxon>
        <taxon>Metazoa</taxon>
        <taxon>Chordata</taxon>
        <taxon>Craniata</taxon>
        <taxon>Vertebrata</taxon>
        <taxon>Euteleostomi</taxon>
        <taxon>Actinopterygii</taxon>
        <taxon>Neopterygii</taxon>
        <taxon>Teleostei</taxon>
        <taxon>Neoteleostei</taxon>
        <taxon>Acanthomorphata</taxon>
        <taxon>Ovalentaria</taxon>
        <taxon>Atherinomorphae</taxon>
        <taxon>Cyprinodontiformes</taxon>
        <taxon>Goodeidae</taxon>
        <taxon>Ilyodon</taxon>
    </lineage>
</organism>
<gene>
    <name evidence="1" type="ORF">ILYODFUR_032770</name>
</gene>
<proteinExistence type="predicted"/>
<comment type="caution">
    <text evidence="1">The sequence shown here is derived from an EMBL/GenBank/DDBJ whole genome shotgun (WGS) entry which is preliminary data.</text>
</comment>
<reference evidence="1 2" key="1">
    <citation type="submission" date="2021-06" db="EMBL/GenBank/DDBJ databases">
        <authorList>
            <person name="Palmer J.M."/>
        </authorList>
    </citation>
    <scope>NUCLEOTIDE SEQUENCE [LARGE SCALE GENOMIC DNA]</scope>
    <source>
        <strain evidence="2">if_2019</strain>
        <tissue evidence="1">Muscle</tissue>
    </source>
</reference>
<protein>
    <submittedName>
        <fullName evidence="1">Uncharacterized protein</fullName>
    </submittedName>
</protein>
<dbReference type="Proteomes" id="UP001482620">
    <property type="component" value="Unassembled WGS sequence"/>
</dbReference>
<dbReference type="EMBL" id="JAHRIQ010063335">
    <property type="protein sequence ID" value="MEQ2242136.1"/>
    <property type="molecule type" value="Genomic_DNA"/>
</dbReference>
<accession>A0ABV0UD15</accession>
<feature type="non-terminal residue" evidence="1">
    <location>
        <position position="110"/>
    </location>
</feature>
<sequence length="110" mass="12340">MLRAVHNLSDKHAVSSARPECLFIPNKMYLTSSCLSAPQNDLKDPVLNVTDTGLWKSSCLLQISDYKRHFNISQLKQSSFQVVISFKGKTLSKQKKSNFTLNLIIGCPIL</sequence>
<name>A0ABV0UD15_9TELE</name>